<keyword evidence="4 7" id="KW-0689">Ribosomal protein</keyword>
<keyword evidence="2 7" id="KW-0699">rRNA-binding</keyword>
<dbReference type="InterPro" id="IPR047867">
    <property type="entry name" value="Ribosomal_uL22_bac/org-type"/>
</dbReference>
<dbReference type="Gene3D" id="3.90.470.10">
    <property type="entry name" value="Ribosomal protein L22/L17"/>
    <property type="match status" value="1"/>
</dbReference>
<dbReference type="EMBL" id="CP002606">
    <property type="protein sequence ID" value="AEA34328.1"/>
    <property type="molecule type" value="Genomic_DNA"/>
</dbReference>
<evidence type="ECO:0000256" key="3">
    <source>
        <dbReference type="ARBA" id="ARBA00022884"/>
    </source>
</evidence>
<evidence type="ECO:0000256" key="9">
    <source>
        <dbReference type="RuleBase" id="RU004006"/>
    </source>
</evidence>
<evidence type="ECO:0000256" key="1">
    <source>
        <dbReference type="ARBA" id="ARBA00009451"/>
    </source>
</evidence>
<keyword evidence="3 7" id="KW-0694">RNA-binding</keyword>
<dbReference type="HOGENOM" id="CLU_083987_3_3_7"/>
<keyword evidence="12" id="KW-1185">Reference proteome</keyword>
<dbReference type="GO" id="GO:0006412">
    <property type="term" value="P:translation"/>
    <property type="evidence" value="ECO:0007669"/>
    <property type="project" value="UniProtKB-UniRule"/>
</dbReference>
<evidence type="ECO:0000313" key="11">
    <source>
        <dbReference type="EMBL" id="AEA34328.1"/>
    </source>
</evidence>
<sequence length="108" mass="12021">MEARAFLRSAKISPIKVREVISLVKGKSVDEALVLLKYSNRKASFILKKLLESAVANALEQGMDVDSFKVKNVTADDGIRMKRYRARAMGRAGRIIKRTSNITVIIGK</sequence>
<dbReference type="Pfam" id="PF00237">
    <property type="entry name" value="Ribosomal_L22"/>
    <property type="match status" value="1"/>
</dbReference>
<dbReference type="PANTHER" id="PTHR13501">
    <property type="entry name" value="CHLOROPLAST 50S RIBOSOMAL PROTEIN L22-RELATED"/>
    <property type="match status" value="1"/>
</dbReference>
<dbReference type="Proteomes" id="UP000008139">
    <property type="component" value="Chromosome"/>
</dbReference>
<dbReference type="FunCoup" id="F2LXT7">
    <property type="interactions" value="455"/>
</dbReference>
<reference evidence="11 12" key="1">
    <citation type="journal article" date="2011" name="Stand. Genomic Sci.">
        <title>Complete genome sequence of the thermophilic sulfur-reducer Hippea maritima type strain (MH(2)).</title>
        <authorList>
            <person name="Huntemann M."/>
            <person name="Lu M."/>
            <person name="Nolan M."/>
            <person name="Lapidus A."/>
            <person name="Lucas S."/>
            <person name="Hammon N."/>
            <person name="Deshpande S."/>
            <person name="Cheng J.F."/>
            <person name="Tapia R."/>
            <person name="Han C."/>
            <person name="Goodwin L."/>
            <person name="Pitluck S."/>
            <person name="Liolios K."/>
            <person name="Pagani I."/>
            <person name="Ivanova N."/>
            <person name="Ovchinikova G."/>
            <person name="Pati A."/>
            <person name="Chen A."/>
            <person name="Palaniappan K."/>
            <person name="Land M."/>
            <person name="Hauser L."/>
            <person name="Jeffries C.D."/>
            <person name="Detter J.C."/>
            <person name="Brambilla E.M."/>
            <person name="Rohde M."/>
            <person name="Spring S."/>
            <person name="Goker M."/>
            <person name="Woyke T."/>
            <person name="Bristow J."/>
            <person name="Eisen J.A."/>
            <person name="Markowitz V."/>
            <person name="Hugenholtz P."/>
            <person name="Kyrpides N.C."/>
            <person name="Klenk H.P."/>
            <person name="Mavromatis K."/>
        </authorList>
    </citation>
    <scope>NUCLEOTIDE SEQUENCE [LARGE SCALE GENOMIC DNA]</scope>
    <source>
        <strain evidence="12">ATCC 700847 / DSM 10411 / MH2</strain>
    </source>
</reference>
<evidence type="ECO:0000256" key="2">
    <source>
        <dbReference type="ARBA" id="ARBA00022730"/>
    </source>
</evidence>
<reference evidence="12" key="2">
    <citation type="submission" date="2011-03" db="EMBL/GenBank/DDBJ databases">
        <title>The complete genome of Hippea maritima DSM 10411.</title>
        <authorList>
            <consortium name="US DOE Joint Genome Institute (JGI-PGF)"/>
            <person name="Lucas S."/>
            <person name="Copeland A."/>
            <person name="Lapidus A."/>
            <person name="Bruce D."/>
            <person name="Goodwin L."/>
            <person name="Pitluck S."/>
            <person name="Peters L."/>
            <person name="Kyrpides N."/>
            <person name="Mavromatis K."/>
            <person name="Pagani I."/>
            <person name="Ivanova N."/>
            <person name="Mikhailova N."/>
            <person name="Lu M."/>
            <person name="Detter J.C."/>
            <person name="Tapia R."/>
            <person name="Han C."/>
            <person name="Land M."/>
            <person name="Hauser L."/>
            <person name="Markowitz V."/>
            <person name="Cheng J.-F."/>
            <person name="Hugenholtz P."/>
            <person name="Woyke T."/>
            <person name="Wu D."/>
            <person name="Spring S."/>
            <person name="Schroeder M."/>
            <person name="Brambilla E."/>
            <person name="Klenk H.-P."/>
            <person name="Eisen J.A."/>
        </authorList>
    </citation>
    <scope>NUCLEOTIDE SEQUENCE [LARGE SCALE GENOMIC DNA]</scope>
    <source>
        <strain evidence="12">ATCC 700847 / DSM 10411 / MH2</strain>
    </source>
</reference>
<dbReference type="HAMAP" id="MF_01331_B">
    <property type="entry name" value="Ribosomal_uL22_B"/>
    <property type="match status" value="1"/>
</dbReference>
<evidence type="ECO:0000256" key="4">
    <source>
        <dbReference type="ARBA" id="ARBA00022980"/>
    </source>
</evidence>
<name>F2LXT7_HIPMA</name>
<comment type="function">
    <text evidence="7">The globular domain of the protein is located near the polypeptide exit tunnel on the outside of the subunit, while an extended beta-hairpin is found that lines the wall of the exit tunnel in the center of the 70S ribosome.</text>
</comment>
<organism evidence="11 12">
    <name type="scientific">Hippea maritima (strain ATCC 700847 / DSM 10411 / MH2)</name>
    <dbReference type="NCBI Taxonomy" id="760142"/>
    <lineage>
        <taxon>Bacteria</taxon>
        <taxon>Pseudomonadati</taxon>
        <taxon>Campylobacterota</taxon>
        <taxon>Desulfurellia</taxon>
        <taxon>Desulfurellales</taxon>
        <taxon>Hippeaceae</taxon>
        <taxon>Hippea</taxon>
    </lineage>
</organism>
<protein>
    <recommendedName>
        <fullName evidence="6 7">Large ribosomal subunit protein uL22</fullName>
    </recommendedName>
</protein>
<evidence type="ECO:0000256" key="8">
    <source>
        <dbReference type="RuleBase" id="RU004005"/>
    </source>
</evidence>
<evidence type="ECO:0000313" key="12">
    <source>
        <dbReference type="Proteomes" id="UP000008139"/>
    </source>
</evidence>
<dbReference type="eggNOG" id="COG0091">
    <property type="taxonomic scope" value="Bacteria"/>
</dbReference>
<gene>
    <name evidence="7" type="primary">rplV</name>
    <name evidence="11" type="ordered locus">Hipma_1372</name>
</gene>
<dbReference type="PROSITE" id="PS00464">
    <property type="entry name" value="RIBOSOMAL_L22"/>
    <property type="match status" value="1"/>
</dbReference>
<keyword evidence="5 7" id="KW-0687">Ribonucleoprotein</keyword>
<dbReference type="CDD" id="cd00336">
    <property type="entry name" value="Ribosomal_L22"/>
    <property type="match status" value="1"/>
</dbReference>
<dbReference type="GO" id="GO:0003735">
    <property type="term" value="F:structural constituent of ribosome"/>
    <property type="evidence" value="ECO:0007669"/>
    <property type="project" value="InterPro"/>
</dbReference>
<evidence type="ECO:0000256" key="10">
    <source>
        <dbReference type="RuleBase" id="RU004008"/>
    </source>
</evidence>
<accession>F2LXT7</accession>
<dbReference type="InterPro" id="IPR005727">
    <property type="entry name" value="Ribosomal_uL22_bac/chlpt-type"/>
</dbReference>
<comment type="subunit">
    <text evidence="7 9">Part of the 50S ribosomal subunit.</text>
</comment>
<evidence type="ECO:0000256" key="7">
    <source>
        <dbReference type="HAMAP-Rule" id="MF_01331"/>
    </source>
</evidence>
<dbReference type="SUPFAM" id="SSF54843">
    <property type="entry name" value="Ribosomal protein L22"/>
    <property type="match status" value="1"/>
</dbReference>
<dbReference type="OrthoDB" id="9805969at2"/>
<dbReference type="InterPro" id="IPR001063">
    <property type="entry name" value="Ribosomal_uL22"/>
</dbReference>
<dbReference type="PANTHER" id="PTHR13501:SF8">
    <property type="entry name" value="LARGE RIBOSOMAL SUBUNIT PROTEIN UL22M"/>
    <property type="match status" value="1"/>
</dbReference>
<dbReference type="NCBIfam" id="TIGR01044">
    <property type="entry name" value="rplV_bact"/>
    <property type="match status" value="1"/>
</dbReference>
<dbReference type="InterPro" id="IPR036394">
    <property type="entry name" value="Ribosomal_uL22_sf"/>
</dbReference>
<dbReference type="GO" id="GO:0019843">
    <property type="term" value="F:rRNA binding"/>
    <property type="evidence" value="ECO:0007669"/>
    <property type="project" value="UniProtKB-UniRule"/>
</dbReference>
<dbReference type="InParanoid" id="F2LXT7"/>
<comment type="function">
    <text evidence="7 10">This protein binds specifically to 23S rRNA; its binding is stimulated by other ribosomal proteins, e.g., L4, L17, and L20. It is important during the early stages of 50S assembly. It makes multiple contacts with different domains of the 23S rRNA in the assembled 50S subunit and ribosome.</text>
</comment>
<comment type="similarity">
    <text evidence="1 7 8">Belongs to the universal ribosomal protein uL22 family.</text>
</comment>
<proteinExistence type="inferred from homology"/>
<evidence type="ECO:0000256" key="5">
    <source>
        <dbReference type="ARBA" id="ARBA00023274"/>
    </source>
</evidence>
<dbReference type="STRING" id="760142.Hipma_1372"/>
<dbReference type="AlphaFoldDB" id="F2LXT7"/>
<evidence type="ECO:0000256" key="6">
    <source>
        <dbReference type="ARBA" id="ARBA00035207"/>
    </source>
</evidence>
<dbReference type="KEGG" id="hmr:Hipma_1372"/>
<dbReference type="InterPro" id="IPR018260">
    <property type="entry name" value="Ribosomal_uL22_CS"/>
</dbReference>
<dbReference type="RefSeq" id="WP_013682360.1">
    <property type="nucleotide sequence ID" value="NC_015318.1"/>
</dbReference>
<dbReference type="GO" id="GO:0022625">
    <property type="term" value="C:cytosolic large ribosomal subunit"/>
    <property type="evidence" value="ECO:0007669"/>
    <property type="project" value="TreeGrafter"/>
</dbReference>